<feature type="non-terminal residue" evidence="1">
    <location>
        <position position="1"/>
    </location>
</feature>
<dbReference type="Proteomes" id="UP000805193">
    <property type="component" value="Unassembled WGS sequence"/>
</dbReference>
<dbReference type="EMBL" id="JABSTQ010009208">
    <property type="protein sequence ID" value="KAG0431660.1"/>
    <property type="molecule type" value="Genomic_DNA"/>
</dbReference>
<protein>
    <submittedName>
        <fullName evidence="1">Uncharacterized protein</fullName>
    </submittedName>
</protein>
<proteinExistence type="predicted"/>
<evidence type="ECO:0000313" key="2">
    <source>
        <dbReference type="Proteomes" id="UP000805193"/>
    </source>
</evidence>
<keyword evidence="2" id="KW-1185">Reference proteome</keyword>
<sequence>ITKCISLAAGTEVAEVEGTEFTLDESGDLTWKIPDNAESMPFFSCETFEVFLGNPHYIRFFGTFAGHVIEFRVAHSDEDGINLIYEGWCVLQCVKLAQAEMGWDEPFSYLHALEEGYFSDAVITAEGGKQLPVHLTLLRLSCPLVDWRSGSPLDGLSDPVVRAALHCAYADCLPPGTTEETARSCLTLLGSPVVGFERLTALCQLFLHNAAVRQQVVSLVADMHRCASSVVDCFSAKVGPENSPGGGHRSGGAVANAAAAPARLCYVVGQALRECAVAASKLLLLCDLFSRHKHQLSREERRDLIKYCVSRLPIFMNQLQKLLEAVKRSFGNLSFTERTVIAAYVVPEIESSLDSLFQLIAEAKCALDLIISRMSNDKGCSASAASDSEGKATVGQVLNRSLRNVSGSLETVVSRRNLQNIATKEPLTGKASATWAAGSKIRSVAKKLEQFIDEIPMLLLRIEELRSAVLEKQSWKEWKFLFKLGTSKVTWVLNKLVSHRSTLKTVVAHLCDLVARDQFTSALVQLGVLTPASGQPHQNGVENEDATSTPVAAAVSPAVDSLQASSLLRID</sequence>
<name>A0AC60QCC0_IXOPE</name>
<evidence type="ECO:0000313" key="1">
    <source>
        <dbReference type="EMBL" id="KAG0431660.1"/>
    </source>
</evidence>
<gene>
    <name evidence="1" type="ORF">HPB47_021600</name>
</gene>
<reference evidence="1 2" key="1">
    <citation type="journal article" date="2020" name="Cell">
        <title>Large-Scale Comparative Analyses of Tick Genomes Elucidate Their Genetic Diversity and Vector Capacities.</title>
        <authorList>
            <consortium name="Tick Genome and Microbiome Consortium (TIGMIC)"/>
            <person name="Jia N."/>
            <person name="Wang J."/>
            <person name="Shi W."/>
            <person name="Du L."/>
            <person name="Sun Y."/>
            <person name="Zhan W."/>
            <person name="Jiang J.F."/>
            <person name="Wang Q."/>
            <person name="Zhang B."/>
            <person name="Ji P."/>
            <person name="Bell-Sakyi L."/>
            <person name="Cui X.M."/>
            <person name="Yuan T.T."/>
            <person name="Jiang B.G."/>
            <person name="Yang W.F."/>
            <person name="Lam T.T."/>
            <person name="Chang Q.C."/>
            <person name="Ding S.J."/>
            <person name="Wang X.J."/>
            <person name="Zhu J.G."/>
            <person name="Ruan X.D."/>
            <person name="Zhao L."/>
            <person name="Wei J.T."/>
            <person name="Ye R.Z."/>
            <person name="Que T.C."/>
            <person name="Du C.H."/>
            <person name="Zhou Y.H."/>
            <person name="Cheng J.X."/>
            <person name="Dai P.F."/>
            <person name="Guo W.B."/>
            <person name="Han X.H."/>
            <person name="Huang E.J."/>
            <person name="Li L.F."/>
            <person name="Wei W."/>
            <person name="Gao Y.C."/>
            <person name="Liu J.Z."/>
            <person name="Shao H.Z."/>
            <person name="Wang X."/>
            <person name="Wang C.C."/>
            <person name="Yang T.C."/>
            <person name="Huo Q.B."/>
            <person name="Li W."/>
            <person name="Chen H.Y."/>
            <person name="Chen S.E."/>
            <person name="Zhou L.G."/>
            <person name="Ni X.B."/>
            <person name="Tian J.H."/>
            <person name="Sheng Y."/>
            <person name="Liu T."/>
            <person name="Pan Y.S."/>
            <person name="Xia L.Y."/>
            <person name="Li J."/>
            <person name="Zhao F."/>
            <person name="Cao W.C."/>
        </authorList>
    </citation>
    <scope>NUCLEOTIDE SEQUENCE [LARGE SCALE GENOMIC DNA]</scope>
    <source>
        <strain evidence="1">Iper-2018</strain>
    </source>
</reference>
<accession>A0AC60QCC0</accession>
<comment type="caution">
    <text evidence="1">The sequence shown here is derived from an EMBL/GenBank/DDBJ whole genome shotgun (WGS) entry which is preliminary data.</text>
</comment>
<organism evidence="1 2">
    <name type="scientific">Ixodes persulcatus</name>
    <name type="common">Taiga tick</name>
    <dbReference type="NCBI Taxonomy" id="34615"/>
    <lineage>
        <taxon>Eukaryota</taxon>
        <taxon>Metazoa</taxon>
        <taxon>Ecdysozoa</taxon>
        <taxon>Arthropoda</taxon>
        <taxon>Chelicerata</taxon>
        <taxon>Arachnida</taxon>
        <taxon>Acari</taxon>
        <taxon>Parasitiformes</taxon>
        <taxon>Ixodida</taxon>
        <taxon>Ixodoidea</taxon>
        <taxon>Ixodidae</taxon>
        <taxon>Ixodinae</taxon>
        <taxon>Ixodes</taxon>
    </lineage>
</organism>